<keyword evidence="2" id="KW-1185">Reference proteome</keyword>
<name>K1LB21_CECL9</name>
<proteinExistence type="predicted"/>
<protein>
    <submittedName>
        <fullName evidence="1">Uncharacterized protein</fullName>
    </submittedName>
</protein>
<comment type="caution">
    <text evidence="1">The sequence shown here is derived from an EMBL/GenBank/DDBJ whole genome shotgun (WGS) entry which is preliminary data.</text>
</comment>
<evidence type="ECO:0000313" key="1">
    <source>
        <dbReference type="EMBL" id="EKB47598.1"/>
    </source>
</evidence>
<reference evidence="1 2" key="1">
    <citation type="journal article" date="2012" name="J. Bacteriol.">
        <title>Draft Genome Sequence of Cecembia lonarensis Strain LW9T, Isolated from Lonar Lake, a Haloalkaline Lake in India.</title>
        <authorList>
            <person name="Shivaji S."/>
            <person name="Ara S."/>
            <person name="Singh A."/>
            <person name="Pinnaka A.K."/>
        </authorList>
    </citation>
    <scope>NUCLEOTIDE SEQUENCE [LARGE SCALE GENOMIC DNA]</scope>
    <source>
        <strain evidence="1 2">LW9</strain>
    </source>
</reference>
<dbReference type="Proteomes" id="UP000004478">
    <property type="component" value="Unassembled WGS sequence"/>
</dbReference>
<sequence>MLEENLAFNVQVSEKFSDDPLMLFQTKEGELCLLQRNGEFKLLNNNLDVIKTDKVYALKGLDQFNQPDLKWIPFINEPLLLGFDKVKTK</sequence>
<accession>K1LB21</accession>
<dbReference type="AlphaFoldDB" id="K1LB21"/>
<dbReference type="EMBL" id="AMGM01000109">
    <property type="protein sequence ID" value="EKB47598.1"/>
    <property type="molecule type" value="Genomic_DNA"/>
</dbReference>
<evidence type="ECO:0000313" key="2">
    <source>
        <dbReference type="Proteomes" id="UP000004478"/>
    </source>
</evidence>
<organism evidence="1 2">
    <name type="scientific">Cecembia lonarensis (strain CCUG 58316 / KCTC 22772 / LW9)</name>
    <dbReference type="NCBI Taxonomy" id="1225176"/>
    <lineage>
        <taxon>Bacteria</taxon>
        <taxon>Pseudomonadati</taxon>
        <taxon>Bacteroidota</taxon>
        <taxon>Cytophagia</taxon>
        <taxon>Cytophagales</taxon>
        <taxon>Cyclobacteriaceae</taxon>
        <taxon>Cecembia</taxon>
    </lineage>
</organism>
<gene>
    <name evidence="1" type="ORF">B879_03806</name>
</gene>